<evidence type="ECO:0000313" key="2">
    <source>
        <dbReference type="WBParaSite" id="ACAC_0000490401-mRNA-1"/>
    </source>
</evidence>
<reference evidence="1" key="1">
    <citation type="submission" date="2012-09" db="EMBL/GenBank/DDBJ databases">
        <authorList>
            <person name="Martin A.A."/>
        </authorList>
    </citation>
    <scope>NUCLEOTIDE SEQUENCE</scope>
</reference>
<accession>A0A0K0D4A9</accession>
<evidence type="ECO:0000313" key="1">
    <source>
        <dbReference type="Proteomes" id="UP000035642"/>
    </source>
</evidence>
<protein>
    <submittedName>
        <fullName evidence="2">Peptidase_M3 domain-containing protein</fullName>
    </submittedName>
</protein>
<dbReference type="AlphaFoldDB" id="A0A0K0D4A9"/>
<dbReference type="WBParaSite" id="ACAC_0000490401-mRNA-1">
    <property type="protein sequence ID" value="ACAC_0000490401-mRNA-1"/>
    <property type="gene ID" value="ACAC_0000490401"/>
</dbReference>
<keyword evidence="1" id="KW-1185">Reference proteome</keyword>
<reference evidence="2" key="2">
    <citation type="submission" date="2017-02" db="UniProtKB">
        <authorList>
            <consortium name="WormBaseParasite"/>
        </authorList>
    </citation>
    <scope>IDENTIFICATION</scope>
</reference>
<dbReference type="Proteomes" id="UP000035642">
    <property type="component" value="Unassembled WGS sequence"/>
</dbReference>
<organism evidence="1 2">
    <name type="scientific">Angiostrongylus cantonensis</name>
    <name type="common">Rat lungworm</name>
    <dbReference type="NCBI Taxonomy" id="6313"/>
    <lineage>
        <taxon>Eukaryota</taxon>
        <taxon>Metazoa</taxon>
        <taxon>Ecdysozoa</taxon>
        <taxon>Nematoda</taxon>
        <taxon>Chromadorea</taxon>
        <taxon>Rhabditida</taxon>
        <taxon>Rhabditina</taxon>
        <taxon>Rhabditomorpha</taxon>
        <taxon>Strongyloidea</taxon>
        <taxon>Metastrongylidae</taxon>
        <taxon>Angiostrongylus</taxon>
    </lineage>
</organism>
<proteinExistence type="predicted"/>
<name>A0A0K0D4A9_ANGCA</name>
<sequence length="84" mass="9759">MVEARVDLLSSVVNVEEIDVTGKFRKLRPALDEDVAWMADSEYVFSRYKEDVRGVCRNLIVYVYLSGYYFINSLIAREVHVHLS</sequence>